<dbReference type="PANTHER" id="PTHR24292">
    <property type="entry name" value="CYTOCHROME P450"/>
    <property type="match status" value="1"/>
</dbReference>
<dbReference type="GO" id="GO:0005789">
    <property type="term" value="C:endoplasmic reticulum membrane"/>
    <property type="evidence" value="ECO:0007669"/>
    <property type="project" value="UniProtKB-SubCell"/>
</dbReference>
<dbReference type="PRINTS" id="PR00463">
    <property type="entry name" value="EP450I"/>
</dbReference>
<gene>
    <name evidence="16" type="primary">CYP9AU1</name>
</gene>
<protein>
    <submittedName>
        <fullName evidence="16">Cytochrome P450</fullName>
    </submittedName>
</protein>
<organism evidence="16">
    <name type="scientific">Chironomus tentans</name>
    <name type="common">Midge</name>
    <name type="synonym">Camptochironomus tentans</name>
    <dbReference type="NCBI Taxonomy" id="7153"/>
    <lineage>
        <taxon>Eukaryota</taxon>
        <taxon>Metazoa</taxon>
        <taxon>Ecdysozoa</taxon>
        <taxon>Arthropoda</taxon>
        <taxon>Hexapoda</taxon>
        <taxon>Insecta</taxon>
        <taxon>Pterygota</taxon>
        <taxon>Neoptera</taxon>
        <taxon>Endopterygota</taxon>
        <taxon>Diptera</taxon>
        <taxon>Nematocera</taxon>
        <taxon>Chironomoidea</taxon>
        <taxon>Chironomidae</taxon>
        <taxon>Chironominae</taxon>
        <taxon>Chironomus</taxon>
    </lineage>
</organism>
<dbReference type="PRINTS" id="PR00385">
    <property type="entry name" value="P450"/>
</dbReference>
<accession>A0A1W6R7U8</accession>
<keyword evidence="12 15" id="KW-0503">Monooxygenase</keyword>
<reference evidence="16" key="1">
    <citation type="submission" date="2016-08" db="EMBL/GenBank/DDBJ databases">
        <title>Identification and functional analysis of cytochrome P450 genes from the aquatic midge Chironomus tentans (Diptera: Chironomidae).</title>
        <authorList>
            <person name="Tang G."/>
            <person name="Li D."/>
            <person name="He Y."/>
            <person name="Zhu Y.-C."/>
            <person name="Zhang X."/>
            <person name="Yao J."/>
            <person name="Zhu K."/>
        </authorList>
    </citation>
    <scope>NUCLEOTIDE SEQUENCE</scope>
</reference>
<comment type="similarity">
    <text evidence="5 15">Belongs to the cytochrome P450 family.</text>
</comment>
<dbReference type="GO" id="GO:0005506">
    <property type="term" value="F:iron ion binding"/>
    <property type="evidence" value="ECO:0007669"/>
    <property type="project" value="InterPro"/>
</dbReference>
<name>A0A1W6R7U8_CHITE</name>
<dbReference type="InterPro" id="IPR002401">
    <property type="entry name" value="Cyt_P450_E_grp-I"/>
</dbReference>
<evidence type="ECO:0000256" key="7">
    <source>
        <dbReference type="ARBA" id="ARBA00022723"/>
    </source>
</evidence>
<dbReference type="Pfam" id="PF00067">
    <property type="entry name" value="p450"/>
    <property type="match status" value="1"/>
</dbReference>
<dbReference type="InterPro" id="IPR036396">
    <property type="entry name" value="Cyt_P450_sf"/>
</dbReference>
<evidence type="ECO:0000256" key="3">
    <source>
        <dbReference type="ARBA" id="ARBA00004174"/>
    </source>
</evidence>
<dbReference type="CDD" id="cd11056">
    <property type="entry name" value="CYP6-like"/>
    <property type="match status" value="1"/>
</dbReference>
<evidence type="ECO:0000256" key="8">
    <source>
        <dbReference type="ARBA" id="ARBA00022824"/>
    </source>
</evidence>
<feature type="binding site" description="axial binding residue" evidence="14">
    <location>
        <position position="479"/>
    </location>
    <ligand>
        <name>heme</name>
        <dbReference type="ChEBI" id="CHEBI:30413"/>
    </ligand>
    <ligandPart>
        <name>Fe</name>
        <dbReference type="ChEBI" id="CHEBI:18248"/>
    </ligandPart>
</feature>
<dbReference type="GO" id="GO:0020037">
    <property type="term" value="F:heme binding"/>
    <property type="evidence" value="ECO:0007669"/>
    <property type="project" value="InterPro"/>
</dbReference>
<comment type="function">
    <text evidence="2">May be involved in the metabolism of insect hormones and in the breakdown of synthetic insecticides.</text>
</comment>
<comment type="subcellular location">
    <subcellularLocation>
        <location evidence="4">Endoplasmic reticulum membrane</location>
        <topology evidence="4">Peripheral membrane protein</topology>
    </subcellularLocation>
    <subcellularLocation>
        <location evidence="3">Microsome membrane</location>
        <topology evidence="3">Peripheral membrane protein</topology>
    </subcellularLocation>
</comment>
<keyword evidence="13" id="KW-0472">Membrane</keyword>
<evidence type="ECO:0000256" key="1">
    <source>
        <dbReference type="ARBA" id="ARBA00001971"/>
    </source>
</evidence>
<dbReference type="SUPFAM" id="SSF48264">
    <property type="entry name" value="Cytochrome P450"/>
    <property type="match status" value="1"/>
</dbReference>
<keyword evidence="10 15" id="KW-0560">Oxidoreductase</keyword>
<dbReference type="GO" id="GO:0004497">
    <property type="term" value="F:monooxygenase activity"/>
    <property type="evidence" value="ECO:0007669"/>
    <property type="project" value="UniProtKB-KW"/>
</dbReference>
<evidence type="ECO:0000256" key="5">
    <source>
        <dbReference type="ARBA" id="ARBA00010617"/>
    </source>
</evidence>
<evidence type="ECO:0000256" key="14">
    <source>
        <dbReference type="PIRSR" id="PIRSR602401-1"/>
    </source>
</evidence>
<evidence type="ECO:0000256" key="12">
    <source>
        <dbReference type="ARBA" id="ARBA00023033"/>
    </source>
</evidence>
<evidence type="ECO:0000313" key="16">
    <source>
        <dbReference type="EMBL" id="ARO50432.1"/>
    </source>
</evidence>
<dbReference type="InterPro" id="IPR017972">
    <property type="entry name" value="Cyt_P450_CS"/>
</dbReference>
<dbReference type="GO" id="GO:0016705">
    <property type="term" value="F:oxidoreductase activity, acting on paired donors, with incorporation or reduction of molecular oxygen"/>
    <property type="evidence" value="ECO:0007669"/>
    <property type="project" value="InterPro"/>
</dbReference>
<evidence type="ECO:0000256" key="4">
    <source>
        <dbReference type="ARBA" id="ARBA00004406"/>
    </source>
</evidence>
<keyword evidence="7 14" id="KW-0479">Metal-binding</keyword>
<evidence type="ECO:0000256" key="13">
    <source>
        <dbReference type="ARBA" id="ARBA00023136"/>
    </source>
</evidence>
<comment type="cofactor">
    <cofactor evidence="1 14">
        <name>heme</name>
        <dbReference type="ChEBI" id="CHEBI:30413"/>
    </cofactor>
</comment>
<evidence type="ECO:0000256" key="2">
    <source>
        <dbReference type="ARBA" id="ARBA00003690"/>
    </source>
</evidence>
<dbReference type="PANTHER" id="PTHR24292:SF54">
    <property type="entry name" value="CYP9F3-RELATED"/>
    <property type="match status" value="1"/>
</dbReference>
<dbReference type="InterPro" id="IPR050476">
    <property type="entry name" value="Insect_CytP450_Detox"/>
</dbReference>
<evidence type="ECO:0000256" key="15">
    <source>
        <dbReference type="RuleBase" id="RU000461"/>
    </source>
</evidence>
<dbReference type="InterPro" id="IPR001128">
    <property type="entry name" value="Cyt_P450"/>
</dbReference>
<keyword evidence="11 14" id="KW-0408">Iron</keyword>
<evidence type="ECO:0000256" key="6">
    <source>
        <dbReference type="ARBA" id="ARBA00022617"/>
    </source>
</evidence>
<keyword evidence="9" id="KW-0492">Microsome</keyword>
<keyword evidence="8" id="KW-0256">Endoplasmic reticulum</keyword>
<dbReference type="Gene3D" id="1.10.630.10">
    <property type="entry name" value="Cytochrome P450"/>
    <property type="match status" value="1"/>
</dbReference>
<proteinExistence type="evidence at transcript level"/>
<keyword evidence="6 14" id="KW-0349">Heme</keyword>
<dbReference type="AlphaFoldDB" id="A0A1W6R7U8"/>
<dbReference type="EMBL" id="KX688000">
    <property type="protein sequence ID" value="ARO50432.1"/>
    <property type="molecule type" value="mRNA"/>
</dbReference>
<evidence type="ECO:0000256" key="10">
    <source>
        <dbReference type="ARBA" id="ARBA00023002"/>
    </source>
</evidence>
<dbReference type="FunFam" id="1.10.630.10:FF:000042">
    <property type="entry name" value="Cytochrome P450"/>
    <property type="match status" value="1"/>
</dbReference>
<evidence type="ECO:0000256" key="9">
    <source>
        <dbReference type="ARBA" id="ARBA00022848"/>
    </source>
</evidence>
<dbReference type="PROSITE" id="PS00086">
    <property type="entry name" value="CYTOCHROME_P450"/>
    <property type="match status" value="1"/>
</dbReference>
<evidence type="ECO:0000256" key="11">
    <source>
        <dbReference type="ARBA" id="ARBA00023004"/>
    </source>
</evidence>
<sequence>MDLTLIIVWITTFAGFLLYRKLKGIYDDLESLGIPYEGAMKGWMTMFKIFGAKENFMDSITDQYNRFKGQQIIPSFSLTKRAFMIRDAAFIKQITIKDFDTFVNHDKNLNPDMDKLSGRMLFALFDDEWRNMRNILSPIFTSSKMKMMFGILSDCATDFIDHYEEKAKSTGNVVINCKESFSRYTVDGICSAVLGFKGDCIKNEDSELFKFTMSLQKVDFWTILKIIVFMVAHKLYVLLKLQLTRKDVYDFFYNAIIKVMKEREQKEIFRPDVIQLLMQAKKGQLETQDKENEVNEAELSNFSANIEYDVKAKNTKLTNWTDEHYMAQGMIFFLAGFDTTNILLQVTTYSLAKNKEIQQKLIDEVDEVVASLDGAQVTYEALHKMKYLDMVISEALRFWPPAGVITRECSKDYNLKLNDGKTIKLRESDIITMPTYAIHHDERYYEDPDKFDPERFSDERKGSIVDGAYLPFGSGPRVCIGSRFALMEAKLLLFNVLRKFSFEVCDKTPEKLELAPSLTNFELKTPIVVSLKSRN</sequence>